<name>A0A6G9YFF3_9NOCA</name>
<evidence type="ECO:0000313" key="3">
    <source>
        <dbReference type="Proteomes" id="UP000503540"/>
    </source>
</evidence>
<sequence length="520" mass="55699">MGRAEFFTRSAKCRIPFAHNGLAGIFPNCTSGRFSGTYGRFTPEFVLGTGDPRGLAGGLTVGIHGSVAEQARLDEGELRVLVENGEYWLRNRGDIAMMVMTVERLRARWPRARIGVLTHQPAILRALLPTVEPISGPDWDWPADDLRGRVTRTAATKLVAPLALRWRAATDGPKDRVRAALADRRERADAGPGDTDVFPVRIPPAAERASLVLALGGGYLTDVDRYQAHRTLDLLDYAAAQGIPTALLGQGIGPLHDSGLLDHARKVLPSVDLVAVRESRRGPGLLTGLGVDPERVIVTGDDAVEFGYRLRDARIGANLGLCLRVADYARVSDAARAMLGTVVRRMASELDAGIVPLIISEYASEDRRCTLPLLDGSVRALPAVGRGGTARDVARQVADCRLLVTSAYHLAVFALSQGIPAVGITVSEYYDDKFHGLAQMFGAGLRVVHLDSAALESELSAAVSAVWDEAPAVRDALQQKALEQIEASRATLARVCGLVEERAGNKPCGPRNEGPANAAN</sequence>
<proteinExistence type="predicted"/>
<gene>
    <name evidence="2" type="ORF">F5544_20430</name>
</gene>
<organism evidence="2 3">
    <name type="scientific">Nocardia arthritidis</name>
    <dbReference type="NCBI Taxonomy" id="228602"/>
    <lineage>
        <taxon>Bacteria</taxon>
        <taxon>Bacillati</taxon>
        <taxon>Actinomycetota</taxon>
        <taxon>Actinomycetes</taxon>
        <taxon>Mycobacteriales</taxon>
        <taxon>Nocardiaceae</taxon>
        <taxon>Nocardia</taxon>
    </lineage>
</organism>
<keyword evidence="2" id="KW-0808">Transferase</keyword>
<dbReference type="Pfam" id="PF04230">
    <property type="entry name" value="PS_pyruv_trans"/>
    <property type="match status" value="1"/>
</dbReference>
<dbReference type="AlphaFoldDB" id="A0A6G9YFF3"/>
<dbReference type="GO" id="GO:0016740">
    <property type="term" value="F:transferase activity"/>
    <property type="evidence" value="ECO:0007669"/>
    <property type="project" value="UniProtKB-KW"/>
</dbReference>
<dbReference type="EMBL" id="CP046172">
    <property type="protein sequence ID" value="QIS11951.1"/>
    <property type="molecule type" value="Genomic_DNA"/>
</dbReference>
<evidence type="ECO:0000313" key="2">
    <source>
        <dbReference type="EMBL" id="QIS11951.1"/>
    </source>
</evidence>
<protein>
    <submittedName>
        <fullName evidence="2">Polysaccharide pyruvyl transferase family protein</fullName>
    </submittedName>
</protein>
<evidence type="ECO:0000259" key="1">
    <source>
        <dbReference type="Pfam" id="PF04230"/>
    </source>
</evidence>
<reference evidence="2 3" key="1">
    <citation type="journal article" date="2019" name="ACS Chem. Biol.">
        <title>Identification and Mobilization of a Cryptic Antibiotic Biosynthesis Gene Locus from a Human-Pathogenic Nocardia Isolate.</title>
        <authorList>
            <person name="Herisse M."/>
            <person name="Ishida K."/>
            <person name="Porter J.L."/>
            <person name="Howden B."/>
            <person name="Hertweck C."/>
            <person name="Stinear T.P."/>
            <person name="Pidot S.J."/>
        </authorList>
    </citation>
    <scope>NUCLEOTIDE SEQUENCE [LARGE SCALE GENOMIC DNA]</scope>
    <source>
        <strain evidence="2 3">AUSMDU00012717</strain>
    </source>
</reference>
<keyword evidence="3" id="KW-1185">Reference proteome</keyword>
<accession>A0A6G9YFF3</accession>
<dbReference type="InterPro" id="IPR007345">
    <property type="entry name" value="Polysacch_pyruvyl_Trfase"/>
</dbReference>
<dbReference type="Proteomes" id="UP000503540">
    <property type="component" value="Chromosome"/>
</dbReference>
<dbReference type="KEGG" id="nah:F5544_20430"/>
<feature type="domain" description="Polysaccharide pyruvyl transferase" evidence="1">
    <location>
        <begin position="91"/>
        <end position="427"/>
    </location>
</feature>
<dbReference type="PANTHER" id="PTHR36836:SF1">
    <property type="entry name" value="COLANIC ACID BIOSYNTHESIS PROTEIN WCAK"/>
    <property type="match status" value="1"/>
</dbReference>
<dbReference type="PANTHER" id="PTHR36836">
    <property type="entry name" value="COLANIC ACID BIOSYNTHESIS PROTEIN WCAK"/>
    <property type="match status" value="1"/>
</dbReference>